<evidence type="ECO:0000256" key="6">
    <source>
        <dbReference type="SAM" id="Phobius"/>
    </source>
</evidence>
<keyword evidence="6" id="KW-0812">Transmembrane</keyword>
<comment type="similarity">
    <text evidence="2">Belongs to the cytochrome c oxidase VIIa family.</text>
</comment>
<evidence type="ECO:0000256" key="1">
    <source>
        <dbReference type="ARBA" id="ARBA00004273"/>
    </source>
</evidence>
<keyword evidence="6" id="KW-1133">Transmembrane helix</keyword>
<keyword evidence="5 6" id="KW-0472">Membrane</keyword>
<protein>
    <submittedName>
        <fullName evidence="8">Uncharacterized protein</fullName>
    </submittedName>
</protein>
<dbReference type="Gene3D" id="4.10.91.10">
    <property type="entry name" value="Cytochrome c oxidase, subunit VIIa"/>
    <property type="match status" value="1"/>
</dbReference>
<dbReference type="GeneID" id="105273800"/>
<dbReference type="GO" id="GO:0045277">
    <property type="term" value="C:respiratory chain complex IV"/>
    <property type="evidence" value="ECO:0007669"/>
    <property type="project" value="InterPro"/>
</dbReference>
<dbReference type="KEGG" id="fas:105273800"/>
<keyword evidence="3" id="KW-0999">Mitochondrion inner membrane</keyword>
<gene>
    <name evidence="8" type="primary">LOC105273800</name>
</gene>
<dbReference type="OrthoDB" id="5966508at2759"/>
<dbReference type="SUPFAM" id="SSF81419">
    <property type="entry name" value="Mitochondrial cytochrome c oxidase subunit VIIa"/>
    <property type="match status" value="1"/>
</dbReference>
<proteinExistence type="inferred from homology"/>
<keyword evidence="7" id="KW-1185">Reference proteome</keyword>
<comment type="subcellular location">
    <subcellularLocation>
        <location evidence="1">Mitochondrion inner membrane</location>
    </subcellularLocation>
</comment>
<evidence type="ECO:0000256" key="2">
    <source>
        <dbReference type="ARBA" id="ARBA00009331"/>
    </source>
</evidence>
<dbReference type="GO" id="GO:0005743">
    <property type="term" value="C:mitochondrial inner membrane"/>
    <property type="evidence" value="ECO:0007669"/>
    <property type="project" value="UniProtKB-SubCell"/>
</dbReference>
<accession>A0A9R1TT11</accession>
<feature type="transmembrane region" description="Helical" evidence="6">
    <location>
        <begin position="95"/>
        <end position="116"/>
    </location>
</feature>
<dbReference type="GO" id="GO:0006123">
    <property type="term" value="P:mitochondrial electron transport, cytochrome c to oxygen"/>
    <property type="evidence" value="ECO:0007669"/>
    <property type="project" value="InterPro"/>
</dbReference>
<name>A0A9R1TT11_9HYME</name>
<dbReference type="AlphaFoldDB" id="A0A9R1TT11"/>
<evidence type="ECO:0000313" key="8">
    <source>
        <dbReference type="RefSeq" id="XP_011314739.1"/>
    </source>
</evidence>
<evidence type="ECO:0000313" key="7">
    <source>
        <dbReference type="Proteomes" id="UP000694866"/>
    </source>
</evidence>
<dbReference type="InterPro" id="IPR036539">
    <property type="entry name" value="Cyt_c_oxidase_su7a_sf"/>
</dbReference>
<organism evidence="7 8">
    <name type="scientific">Fopius arisanus</name>
    <dbReference type="NCBI Taxonomy" id="64838"/>
    <lineage>
        <taxon>Eukaryota</taxon>
        <taxon>Metazoa</taxon>
        <taxon>Ecdysozoa</taxon>
        <taxon>Arthropoda</taxon>
        <taxon>Hexapoda</taxon>
        <taxon>Insecta</taxon>
        <taxon>Pterygota</taxon>
        <taxon>Neoptera</taxon>
        <taxon>Endopterygota</taxon>
        <taxon>Hymenoptera</taxon>
        <taxon>Apocrita</taxon>
        <taxon>Ichneumonoidea</taxon>
        <taxon>Braconidae</taxon>
        <taxon>Opiinae</taxon>
        <taxon>Fopius</taxon>
    </lineage>
</organism>
<dbReference type="Proteomes" id="UP000694866">
    <property type="component" value="Unplaced"/>
</dbReference>
<evidence type="ECO:0000256" key="3">
    <source>
        <dbReference type="ARBA" id="ARBA00022792"/>
    </source>
</evidence>
<evidence type="ECO:0000256" key="5">
    <source>
        <dbReference type="ARBA" id="ARBA00023136"/>
    </source>
</evidence>
<dbReference type="RefSeq" id="XP_011314739.1">
    <property type="nucleotide sequence ID" value="XM_011316437.1"/>
</dbReference>
<reference evidence="8" key="1">
    <citation type="submission" date="2025-08" db="UniProtKB">
        <authorList>
            <consortium name="RefSeq"/>
        </authorList>
    </citation>
    <scope>IDENTIFICATION</scope>
    <source>
        <strain evidence="8">USDA-PBARC FA_bdor</strain>
        <tissue evidence="8">Whole organism</tissue>
    </source>
</reference>
<sequence>MPFYQFNQFTGRLKNSTNLQPLYPISPNPLQTADQPTMIWDSVKTQAAKVNSPAAGSGGNVSSLPPQVVAKMKKFQTLGWRGTPVYLMGGSPDKILLGLTIAVMGWGFVGVGDFVWRNLDKK</sequence>
<keyword evidence="4" id="KW-0496">Mitochondrion</keyword>
<evidence type="ECO:0000256" key="4">
    <source>
        <dbReference type="ARBA" id="ARBA00023128"/>
    </source>
</evidence>